<feature type="region of interest" description="Disordered" evidence="5">
    <location>
        <begin position="713"/>
        <end position="732"/>
    </location>
</feature>
<dbReference type="CDD" id="cd11883">
    <property type="entry name" value="SH3_Sdc25"/>
    <property type="match status" value="1"/>
</dbReference>
<evidence type="ECO:0000256" key="2">
    <source>
        <dbReference type="ARBA" id="ARBA00022658"/>
    </source>
</evidence>
<dbReference type="PROSITE" id="PS50009">
    <property type="entry name" value="RASGEF_CAT"/>
    <property type="match status" value="1"/>
</dbReference>
<keyword evidence="11" id="KW-1185">Reference proteome</keyword>
<proteinExistence type="predicted"/>
<sequence>MAQHQRRIDRVRAIYPFNSGEPSALEFRQGDTIEVLAKLESGWWDGWCNGRRGWFPSNYVELVERNEIPGPILQPETPVTPAESIEVSSPNSSGHHRTDNYVLYPAAGLHDTTTTSSSSYHRRPSYPEVMVNGEFITTQPIDHSHSWTINHTDTASVESTGSFNENVPSSNSWTPQHSHMDNIDEIHDDSHARTHYGSLNNSEDELEEKNPDRFLPQKQSQDFLEQTKRLSVGSFILNHDHAESNHSKEEIMAQWTERTTPNGRVYFCNMITQETTWDFEEVDKTTGRLKSREDSADNEDSTSVHDSSDHNDIHIPPVSPFYQDEPLTWQSLSTDIALVIHQLNQSTQNGQSNAMISRAAAVVAAIRIMLYSSRAMEKEVKHLQDPSLHAPRNVVMSAVSKLVLSARMASEANGNSEPFVRVQRDAANVLTAVRNFVSAFQERQIPIDYVRPKLLKDTRIYGTIPSDLDSELEISVYSKNYGTTDTLDEIKRPNPEPQSIISGKSGSSSLGGGSMGGGGKSLVQKTKYPLNQDLIVNIKTYANQIYGSTDSMITAADHVLGTYDEPDEDETQKARSEIVLLFRHLSSHISQYMGVLEEIELNSIDSAHIPSLSSYRANRQSLYTTVGSLFGTVQNLTNSHVEVHHAVYELRKAILGVENAVENILGSVNDMVEERKAWLGRSGKVASIVSEDESRSLPPWSPGFVTYSTLKEENEDDLESVEENSLSDHEGETSVVECVDDELLKNLTIGDSGVRKDSCVSSSSGSRTIGSDKLRKRQYSMKIDEDRGINSAEPWYLGQDRTSDMVLLNLDGTVKGGTLVALVERLTMHNALDTSYIATFLLTYKSFCKTEEFVECLENRYNMHPPEGLTPDELENWTERKQKLVRLRVFNVIKNWLENYYNREDEMILDRLEFFTTTVIRDTSSFAADQLERLIRKRRDTDAYEDVRTMVPNEKSRPIPIIPKNSACLRLLDADPLEMARQLSLMDFKLYSTIRPIECLSKAWSIDDSEGNIAVNVKQSIDYCNRLTCWVTDSILSHDEAKKRAVFIKHWTQVADRCRGMNNYNTCMAILSAFDNSAIGRLRKTWDLVGSRTNQMLGHIRKLMGANRNFTEYREMIHSINPPCIPFLGIYLQDLTFIEDGNPDFLKASNTLINFAKRQKTADVIREIKQFQSPPYPLQALPRLQAFIRQNLNTDWDVDQLYKKSLMLEPRETS</sequence>
<evidence type="ECO:0000259" key="6">
    <source>
        <dbReference type="PROSITE" id="PS50002"/>
    </source>
</evidence>
<dbReference type="PROSITE" id="PS50020">
    <property type="entry name" value="WW_DOMAIN_2"/>
    <property type="match status" value="1"/>
</dbReference>
<evidence type="ECO:0000259" key="9">
    <source>
        <dbReference type="PROSITE" id="PS50212"/>
    </source>
</evidence>
<feature type="region of interest" description="Disordered" evidence="5">
    <location>
        <begin position="486"/>
        <end position="518"/>
    </location>
</feature>
<dbReference type="InterPro" id="IPR001202">
    <property type="entry name" value="WW_dom"/>
</dbReference>
<feature type="compositionally biased region" description="Low complexity" evidence="5">
    <location>
        <begin position="499"/>
        <end position="508"/>
    </location>
</feature>
<name>A0ABR3B7G6_PHYBL</name>
<protein>
    <submittedName>
        <fullName evidence="10">Ras guanine nucleotide exchange factor domain-containing protein</fullName>
    </submittedName>
</protein>
<dbReference type="SUPFAM" id="SSF50044">
    <property type="entry name" value="SH3-domain"/>
    <property type="match status" value="1"/>
</dbReference>
<dbReference type="Proteomes" id="UP001448207">
    <property type="component" value="Unassembled WGS sequence"/>
</dbReference>
<feature type="domain" description="WW" evidence="8">
    <location>
        <begin position="249"/>
        <end position="282"/>
    </location>
</feature>
<comment type="caution">
    <text evidence="10">The sequence shown here is derived from an EMBL/GenBank/DDBJ whole genome shotgun (WGS) entry which is preliminary data.</text>
</comment>
<dbReference type="Pfam" id="PF00397">
    <property type="entry name" value="WW"/>
    <property type="match status" value="1"/>
</dbReference>
<evidence type="ECO:0000259" key="8">
    <source>
        <dbReference type="PROSITE" id="PS50020"/>
    </source>
</evidence>
<evidence type="ECO:0000313" key="10">
    <source>
        <dbReference type="EMBL" id="KAL0091990.1"/>
    </source>
</evidence>
<feature type="domain" description="N-terminal Ras-GEF" evidence="9">
    <location>
        <begin position="810"/>
        <end position="939"/>
    </location>
</feature>
<evidence type="ECO:0000259" key="7">
    <source>
        <dbReference type="PROSITE" id="PS50009"/>
    </source>
</evidence>
<dbReference type="InterPro" id="IPR019804">
    <property type="entry name" value="Ras_G-nucl-exch_fac_CS"/>
</dbReference>
<dbReference type="InterPro" id="IPR000651">
    <property type="entry name" value="Ras-like_Gua-exchang_fac_N"/>
</dbReference>
<dbReference type="SMART" id="SM00326">
    <property type="entry name" value="SH3"/>
    <property type="match status" value="1"/>
</dbReference>
<dbReference type="Gene3D" id="2.20.70.10">
    <property type="match status" value="1"/>
</dbReference>
<evidence type="ECO:0000256" key="4">
    <source>
        <dbReference type="PROSITE-ProRule" id="PRU00192"/>
    </source>
</evidence>
<accession>A0ABR3B7G6</accession>
<keyword evidence="1 4" id="KW-0728">SH3 domain</keyword>
<dbReference type="InterPro" id="IPR023578">
    <property type="entry name" value="Ras_GEF_dom_sf"/>
</dbReference>
<feature type="compositionally biased region" description="Polar residues" evidence="5">
    <location>
        <begin position="157"/>
        <end position="177"/>
    </location>
</feature>
<feature type="compositionally biased region" description="Acidic residues" evidence="5">
    <location>
        <begin position="713"/>
        <end position="722"/>
    </location>
</feature>
<dbReference type="InterPro" id="IPR036964">
    <property type="entry name" value="RASGEF_cat_dom_sf"/>
</dbReference>
<keyword evidence="2 3" id="KW-0344">Guanine-nucleotide releasing factor</keyword>
<dbReference type="SMART" id="SM00147">
    <property type="entry name" value="RasGEF"/>
    <property type="match status" value="1"/>
</dbReference>
<organism evidence="10 11">
    <name type="scientific">Phycomyces blakesleeanus</name>
    <dbReference type="NCBI Taxonomy" id="4837"/>
    <lineage>
        <taxon>Eukaryota</taxon>
        <taxon>Fungi</taxon>
        <taxon>Fungi incertae sedis</taxon>
        <taxon>Mucoromycota</taxon>
        <taxon>Mucoromycotina</taxon>
        <taxon>Mucoromycetes</taxon>
        <taxon>Mucorales</taxon>
        <taxon>Phycomycetaceae</taxon>
        <taxon>Phycomyces</taxon>
    </lineage>
</organism>
<feature type="compositionally biased region" description="Gly residues" evidence="5">
    <location>
        <begin position="509"/>
        <end position="518"/>
    </location>
</feature>
<dbReference type="Gene3D" id="1.10.840.10">
    <property type="entry name" value="Ras guanine-nucleotide exchange factors catalytic domain"/>
    <property type="match status" value="1"/>
</dbReference>
<feature type="domain" description="SH3" evidence="6">
    <location>
        <begin position="6"/>
        <end position="65"/>
    </location>
</feature>
<dbReference type="PANTHER" id="PTHR23113:SF368">
    <property type="entry name" value="CELL DIVISION CONTROL PROTEIN 25"/>
    <property type="match status" value="1"/>
</dbReference>
<dbReference type="Gene3D" id="2.30.30.40">
    <property type="entry name" value="SH3 Domains"/>
    <property type="match status" value="1"/>
</dbReference>
<dbReference type="PROSITE" id="PS00720">
    <property type="entry name" value="RASGEF"/>
    <property type="match status" value="1"/>
</dbReference>
<dbReference type="Gene3D" id="1.20.870.10">
    <property type="entry name" value="Son of sevenless (SoS) protein Chain: S domain 1"/>
    <property type="match status" value="1"/>
</dbReference>
<dbReference type="SUPFAM" id="SSF51045">
    <property type="entry name" value="WW domain"/>
    <property type="match status" value="1"/>
</dbReference>
<dbReference type="PROSITE" id="PS50002">
    <property type="entry name" value="SH3"/>
    <property type="match status" value="1"/>
</dbReference>
<evidence type="ECO:0000256" key="3">
    <source>
        <dbReference type="PROSITE-ProRule" id="PRU00168"/>
    </source>
</evidence>
<dbReference type="CDD" id="cd00155">
    <property type="entry name" value="RasGEF"/>
    <property type="match status" value="1"/>
</dbReference>
<dbReference type="CDD" id="cd00201">
    <property type="entry name" value="WW"/>
    <property type="match status" value="1"/>
</dbReference>
<dbReference type="PROSITE" id="PS50212">
    <property type="entry name" value="RASGEF_NTER"/>
    <property type="match status" value="1"/>
</dbReference>
<feature type="compositionally biased region" description="Basic and acidic residues" evidence="5">
    <location>
        <begin position="302"/>
        <end position="313"/>
    </location>
</feature>
<dbReference type="CDD" id="cd06224">
    <property type="entry name" value="REM"/>
    <property type="match status" value="1"/>
</dbReference>
<dbReference type="EMBL" id="JBCLYO010000003">
    <property type="protein sequence ID" value="KAL0091990.1"/>
    <property type="molecule type" value="Genomic_DNA"/>
</dbReference>
<dbReference type="InterPro" id="IPR056685">
    <property type="entry name" value="DUF7783"/>
</dbReference>
<dbReference type="Pfam" id="PF00618">
    <property type="entry name" value="RasGEF_N"/>
    <property type="match status" value="1"/>
</dbReference>
<gene>
    <name evidence="10" type="ORF">J3Q64DRAFT_1831415</name>
</gene>
<dbReference type="InterPro" id="IPR036028">
    <property type="entry name" value="SH3-like_dom_sf"/>
</dbReference>
<dbReference type="Pfam" id="PF00617">
    <property type="entry name" value="RasGEF"/>
    <property type="match status" value="1"/>
</dbReference>
<dbReference type="SUPFAM" id="SSF48366">
    <property type="entry name" value="Ras GEF"/>
    <property type="match status" value="1"/>
</dbReference>
<dbReference type="InterPro" id="IPR001895">
    <property type="entry name" value="RASGEF_cat_dom"/>
</dbReference>
<feature type="region of interest" description="Disordered" evidence="5">
    <location>
        <begin position="157"/>
        <end position="182"/>
    </location>
</feature>
<dbReference type="Pfam" id="PF00018">
    <property type="entry name" value="SH3_1"/>
    <property type="match status" value="1"/>
</dbReference>
<dbReference type="PANTHER" id="PTHR23113">
    <property type="entry name" value="GUANINE NUCLEOTIDE EXCHANGE FACTOR"/>
    <property type="match status" value="1"/>
</dbReference>
<dbReference type="SMART" id="SM00229">
    <property type="entry name" value="RasGEFN"/>
    <property type="match status" value="1"/>
</dbReference>
<dbReference type="Pfam" id="PF25006">
    <property type="entry name" value="DUF7783"/>
    <property type="match status" value="1"/>
</dbReference>
<dbReference type="PRINTS" id="PR00452">
    <property type="entry name" value="SH3DOMAIN"/>
</dbReference>
<evidence type="ECO:0000256" key="1">
    <source>
        <dbReference type="ARBA" id="ARBA00022443"/>
    </source>
</evidence>
<evidence type="ECO:0000313" key="11">
    <source>
        <dbReference type="Proteomes" id="UP001448207"/>
    </source>
</evidence>
<dbReference type="InterPro" id="IPR036020">
    <property type="entry name" value="WW_dom_sf"/>
</dbReference>
<evidence type="ECO:0000256" key="5">
    <source>
        <dbReference type="SAM" id="MobiDB-lite"/>
    </source>
</evidence>
<dbReference type="InterPro" id="IPR008937">
    <property type="entry name" value="Ras-like_GEF"/>
</dbReference>
<dbReference type="InterPro" id="IPR001452">
    <property type="entry name" value="SH3_domain"/>
</dbReference>
<feature type="region of interest" description="Disordered" evidence="5">
    <location>
        <begin position="71"/>
        <end position="98"/>
    </location>
</feature>
<feature type="domain" description="Ras-GEF" evidence="7">
    <location>
        <begin position="975"/>
        <end position="1211"/>
    </location>
</feature>
<feature type="region of interest" description="Disordered" evidence="5">
    <location>
        <begin position="287"/>
        <end position="314"/>
    </location>
</feature>
<reference evidence="10 11" key="1">
    <citation type="submission" date="2024-04" db="EMBL/GenBank/DDBJ databases">
        <title>Symmetric and asymmetric DNA N6-adenine methylation regulates different biological responses in Mucorales.</title>
        <authorList>
            <consortium name="Lawrence Berkeley National Laboratory"/>
            <person name="Lax C."/>
            <person name="Mondo S.J."/>
            <person name="Osorio-Concepcion M."/>
            <person name="Muszewska A."/>
            <person name="Corrochano-Luque M."/>
            <person name="Gutierrez G."/>
            <person name="Riley R."/>
            <person name="Lipzen A."/>
            <person name="Guo J."/>
            <person name="Hundley H."/>
            <person name="Amirebrahimi M."/>
            <person name="Ng V."/>
            <person name="Lorenzo-Gutierrez D."/>
            <person name="Binder U."/>
            <person name="Yang J."/>
            <person name="Song Y."/>
            <person name="Canovas D."/>
            <person name="Navarro E."/>
            <person name="Freitag M."/>
            <person name="Gabaldon T."/>
            <person name="Grigoriev I.V."/>
            <person name="Corrochano L.M."/>
            <person name="Nicolas F.E."/>
            <person name="Garre V."/>
        </authorList>
    </citation>
    <scope>NUCLEOTIDE SEQUENCE [LARGE SCALE GENOMIC DNA]</scope>
    <source>
        <strain evidence="10 11">L51</strain>
    </source>
</reference>